<evidence type="ECO:0000313" key="3">
    <source>
        <dbReference type="EMBL" id="KRU14422.1"/>
    </source>
</evidence>
<dbReference type="Proteomes" id="UP000030905">
    <property type="component" value="Chromosome"/>
</dbReference>
<dbReference type="PANTHER" id="PTHR36718">
    <property type="entry name" value="OS05G0435400 PROTEIN"/>
    <property type="match status" value="1"/>
</dbReference>
<gene>
    <name evidence="2" type="ORF">CLPA_c35050</name>
    <name evidence="3" type="ORF">CP6013_03680</name>
</gene>
<reference evidence="2 5" key="1">
    <citation type="journal article" date="2015" name="Genome Announc.">
        <title>Complete Genome Sequence of the Nitrogen-Fixing and Solvent-Producing Clostridium pasteurianum DSM 525.</title>
        <authorList>
            <person name="Poehlein A."/>
            <person name="Grosse-Honebrink A."/>
            <person name="Zhang Y."/>
            <person name="Minton N.P."/>
            <person name="Daniel R."/>
        </authorList>
    </citation>
    <scope>NUCLEOTIDE SEQUENCE [LARGE SCALE GENOMIC DNA]</scope>
    <source>
        <strain evidence="2">DSM 525</strain>
        <strain evidence="5">DSM 525 / ATCC 6013</strain>
    </source>
</reference>
<dbReference type="EMBL" id="CP009268">
    <property type="protein sequence ID" value="AJA53553.1"/>
    <property type="molecule type" value="Genomic_DNA"/>
</dbReference>
<evidence type="ECO:0000313" key="5">
    <source>
        <dbReference type="Proteomes" id="UP000030905"/>
    </source>
</evidence>
<dbReference type="EMBL" id="JPGY02000001">
    <property type="protein sequence ID" value="KRU14422.1"/>
    <property type="molecule type" value="Genomic_DNA"/>
</dbReference>
<organism evidence="2 5">
    <name type="scientific">Clostridium pasteurianum DSM 525 = ATCC 6013</name>
    <dbReference type="NCBI Taxonomy" id="1262449"/>
    <lineage>
        <taxon>Bacteria</taxon>
        <taxon>Bacillati</taxon>
        <taxon>Bacillota</taxon>
        <taxon>Clostridia</taxon>
        <taxon>Eubacteriales</taxon>
        <taxon>Clostridiaceae</taxon>
        <taxon>Clostridium</taxon>
    </lineage>
</organism>
<feature type="domain" description="Zinc-ribbon 15" evidence="1">
    <location>
        <begin position="22"/>
        <end position="122"/>
    </location>
</feature>
<dbReference type="GeneID" id="93075601"/>
<sequence length="127" mass="14806">MFFIGIFGMGTKNKDIRIINNMICKSCGRMTSYKFIKTYNYFEIFFIPIFKWSERYYLISKCCGSLFELSKEEGEQLAKGDDSILDKLNITIVEDNSRCGKLMCHNCGKEVDESFEFCPYCGTRLKN</sequence>
<dbReference type="KEGG" id="cpae:CPAST_c35050"/>
<dbReference type="Proteomes" id="UP000028042">
    <property type="component" value="Unassembled WGS sequence"/>
</dbReference>
<dbReference type="InterPro" id="IPR031493">
    <property type="entry name" value="Zinc_ribbon_15"/>
</dbReference>
<dbReference type="RefSeq" id="WP_003445899.1">
    <property type="nucleotide sequence ID" value="NZ_ANZB01000008.1"/>
</dbReference>
<protein>
    <submittedName>
        <fullName evidence="2">Zinc-ribbon domain-containing protein</fullName>
    </submittedName>
</protein>
<dbReference type="eggNOG" id="ENOG5033H8F">
    <property type="taxonomic scope" value="Bacteria"/>
</dbReference>
<reference evidence="3 4" key="3">
    <citation type="journal article" name="Genome Announc.">
        <title>Improved Draft Genome Sequence of Clostridium pasteurianum Strain ATCC 6013 (DSM 525) Using a Hybrid Next-Generation Sequencing Approach.</title>
        <authorList>
            <person name="Pyne M.E."/>
            <person name="Utturkar S."/>
            <person name="Brown S.D."/>
            <person name="Moo-Young M."/>
            <person name="Chung D.A."/>
            <person name="Chou C.P."/>
        </authorList>
    </citation>
    <scope>NUCLEOTIDE SEQUENCE [LARGE SCALE GENOMIC DNA]</scope>
    <source>
        <strain evidence="3 4">ATCC 6013</strain>
    </source>
</reference>
<evidence type="ECO:0000259" key="1">
    <source>
        <dbReference type="Pfam" id="PF17032"/>
    </source>
</evidence>
<name>A0A0H3JBE0_CLOPA</name>
<keyword evidence="5" id="KW-1185">Reference proteome</keyword>
<dbReference type="PATRIC" id="fig|1262449.3.peg.2553"/>
<evidence type="ECO:0000313" key="2">
    <source>
        <dbReference type="EMBL" id="AJA53553.1"/>
    </source>
</evidence>
<proteinExistence type="predicted"/>
<dbReference type="InterPro" id="IPR053281">
    <property type="entry name" value="Double_zinc_ribbon"/>
</dbReference>
<evidence type="ECO:0000313" key="4">
    <source>
        <dbReference type="Proteomes" id="UP000028042"/>
    </source>
</evidence>
<reference evidence="3" key="2">
    <citation type="submission" date="2015-10" db="EMBL/GenBank/DDBJ databases">
        <title>Improved Draft Genome Sequence of Clostridium pasteurianum Strain ATCC 6013 (DSM 525) Using a Hybrid Next-Generation Sequencing Approach.</title>
        <authorList>
            <person name="Pyne M.E."/>
            <person name="Utturkar S.M."/>
            <person name="Brown S.D."/>
            <person name="Moo-Young M."/>
            <person name="Chung D.A."/>
            <person name="Chou P.C."/>
        </authorList>
    </citation>
    <scope>NUCLEOTIDE SEQUENCE</scope>
    <source>
        <strain evidence="3">ATCC 6013</strain>
    </source>
</reference>
<accession>A0A0H3JBE0</accession>
<dbReference type="PANTHER" id="PTHR36718:SF1">
    <property type="entry name" value="DOUBLE ZINC RIBBON PROTEIN MJ0416"/>
    <property type="match status" value="1"/>
</dbReference>
<dbReference type="Pfam" id="PF17032">
    <property type="entry name" value="Zn_ribbon_15"/>
    <property type="match status" value="1"/>
</dbReference>
<dbReference type="AlphaFoldDB" id="A0A0H3JBE0"/>
<dbReference type="KEGG" id="cpat:CLPA_c35050"/>